<dbReference type="PANTHER" id="PTHR31965">
    <property type="entry name" value="TRANSMEMBRANE PROTEIN 42"/>
    <property type="match status" value="1"/>
</dbReference>
<keyword evidence="1" id="KW-0472">Membrane</keyword>
<dbReference type="PANTHER" id="PTHR31965:SF1">
    <property type="entry name" value="TRANSMEMBRANE PROTEIN 42"/>
    <property type="match status" value="1"/>
</dbReference>
<sequence>MDVLRRGSPVTAVGVFFAILAGMMGALASASAKLALGTGHLREVCISTATVWQTDATAMCESLHKLLLLGCIGLVFAFNAVMWTFFVKALRFSSSSAAATVTSTASNFVSSAFLGKILLGEVCNLLWWVGISVTLFGLLLLHTRPPQADQMDSEKKEK</sequence>
<dbReference type="InterPro" id="IPR037185">
    <property type="entry name" value="EmrE-like"/>
</dbReference>
<accession>A0AAV7MC91</accession>
<proteinExistence type="predicted"/>
<evidence type="ECO:0000313" key="2">
    <source>
        <dbReference type="EMBL" id="KAJ1100694.1"/>
    </source>
</evidence>
<comment type="caution">
    <text evidence="2">The sequence shown here is derived from an EMBL/GenBank/DDBJ whole genome shotgun (WGS) entry which is preliminary data.</text>
</comment>
<protein>
    <recommendedName>
        <fullName evidence="4">Transmembrane protein 42</fullName>
    </recommendedName>
</protein>
<keyword evidence="3" id="KW-1185">Reference proteome</keyword>
<evidence type="ECO:0000313" key="3">
    <source>
        <dbReference type="Proteomes" id="UP001066276"/>
    </source>
</evidence>
<dbReference type="AlphaFoldDB" id="A0AAV7MC91"/>
<organism evidence="2 3">
    <name type="scientific">Pleurodeles waltl</name>
    <name type="common">Iberian ribbed newt</name>
    <dbReference type="NCBI Taxonomy" id="8319"/>
    <lineage>
        <taxon>Eukaryota</taxon>
        <taxon>Metazoa</taxon>
        <taxon>Chordata</taxon>
        <taxon>Craniata</taxon>
        <taxon>Vertebrata</taxon>
        <taxon>Euteleostomi</taxon>
        <taxon>Amphibia</taxon>
        <taxon>Batrachia</taxon>
        <taxon>Caudata</taxon>
        <taxon>Salamandroidea</taxon>
        <taxon>Salamandridae</taxon>
        <taxon>Pleurodelinae</taxon>
        <taxon>Pleurodeles</taxon>
    </lineage>
</organism>
<reference evidence="2" key="1">
    <citation type="journal article" date="2022" name="bioRxiv">
        <title>Sequencing and chromosome-scale assembly of the giantPleurodeles waltlgenome.</title>
        <authorList>
            <person name="Brown T."/>
            <person name="Elewa A."/>
            <person name="Iarovenko S."/>
            <person name="Subramanian E."/>
            <person name="Araus A.J."/>
            <person name="Petzold A."/>
            <person name="Susuki M."/>
            <person name="Suzuki K.-i.T."/>
            <person name="Hayashi T."/>
            <person name="Toyoda A."/>
            <person name="Oliveira C."/>
            <person name="Osipova E."/>
            <person name="Leigh N.D."/>
            <person name="Simon A."/>
            <person name="Yun M.H."/>
        </authorList>
    </citation>
    <scope>NUCLEOTIDE SEQUENCE</scope>
    <source>
        <strain evidence="2">20211129_DDA</strain>
        <tissue evidence="2">Liver</tissue>
    </source>
</reference>
<keyword evidence="1" id="KW-0812">Transmembrane</keyword>
<evidence type="ECO:0000256" key="1">
    <source>
        <dbReference type="SAM" id="Phobius"/>
    </source>
</evidence>
<feature type="transmembrane region" description="Helical" evidence="1">
    <location>
        <begin position="125"/>
        <end position="141"/>
    </location>
</feature>
<gene>
    <name evidence="2" type="ORF">NDU88_005775</name>
</gene>
<keyword evidence="1" id="KW-1133">Transmembrane helix</keyword>
<dbReference type="EMBL" id="JANPWB010000014">
    <property type="protein sequence ID" value="KAJ1100694.1"/>
    <property type="molecule type" value="Genomic_DNA"/>
</dbReference>
<dbReference type="SUPFAM" id="SSF103481">
    <property type="entry name" value="Multidrug resistance efflux transporter EmrE"/>
    <property type="match status" value="1"/>
</dbReference>
<evidence type="ECO:0008006" key="4">
    <source>
        <dbReference type="Google" id="ProtNLM"/>
    </source>
</evidence>
<dbReference type="Proteomes" id="UP001066276">
    <property type="component" value="Chromosome 10"/>
</dbReference>
<dbReference type="InterPro" id="IPR039632">
    <property type="entry name" value="TMEM42"/>
</dbReference>
<feature type="transmembrane region" description="Helical" evidence="1">
    <location>
        <begin position="66"/>
        <end position="86"/>
    </location>
</feature>
<name>A0AAV7MC91_PLEWA</name>